<evidence type="ECO:0000256" key="1">
    <source>
        <dbReference type="ARBA" id="ARBA00004752"/>
    </source>
</evidence>
<dbReference type="EMBL" id="CP022356">
    <property type="protein sequence ID" value="ASK79677.1"/>
    <property type="molecule type" value="Genomic_DNA"/>
</dbReference>
<dbReference type="InterPro" id="IPR038063">
    <property type="entry name" value="Transpep_catalytic_dom"/>
</dbReference>
<proteinExistence type="inferred from homology"/>
<dbReference type="RefSeq" id="WP_089074585.1">
    <property type="nucleotide sequence ID" value="NZ_CP022356.1"/>
</dbReference>
<dbReference type="SUPFAM" id="SSF141523">
    <property type="entry name" value="L,D-transpeptidase catalytic domain-like"/>
    <property type="match status" value="1"/>
</dbReference>
<keyword evidence="3" id="KW-0808">Transferase</keyword>
<sequence>MRAPIYLYVNVPDFKLQVFRNYNKVFESKVITGRYKRPTGLFSSEMRNIVINPTWNVPEGIKKKDIIPNVKRNIHYLRKNKINIIRSWQNPRKISPYSINWRNVNARNFPFQFQQTPGRHNSLGKVKFDFPNNFAIFLHDTSSKIFS</sequence>
<evidence type="ECO:0000256" key="6">
    <source>
        <dbReference type="ARBA" id="ARBA00023316"/>
    </source>
</evidence>
<accession>A0A220VH42</accession>
<evidence type="ECO:0000256" key="4">
    <source>
        <dbReference type="ARBA" id="ARBA00022960"/>
    </source>
</evidence>
<evidence type="ECO:0000256" key="3">
    <source>
        <dbReference type="ARBA" id="ARBA00022679"/>
    </source>
</evidence>
<protein>
    <recommendedName>
        <fullName evidence="7">L,D-TPase catalytic domain-containing protein</fullName>
    </recommendedName>
</protein>
<dbReference type="KEGG" id="pmai:CF386_11525"/>
<keyword evidence="9" id="KW-1185">Reference proteome</keyword>
<evidence type="ECO:0000313" key="9">
    <source>
        <dbReference type="Proteomes" id="UP000242175"/>
    </source>
</evidence>
<gene>
    <name evidence="8" type="ORF">CF386_11525</name>
</gene>
<comment type="pathway">
    <text evidence="1">Cell wall biogenesis; peptidoglycan biosynthesis.</text>
</comment>
<dbReference type="OrthoDB" id="9778545at2"/>
<dbReference type="GO" id="GO:0004180">
    <property type="term" value="F:carboxypeptidase activity"/>
    <property type="evidence" value="ECO:0007669"/>
    <property type="project" value="UniProtKB-ARBA"/>
</dbReference>
<dbReference type="UniPathway" id="UPA00219"/>
<dbReference type="AlphaFoldDB" id="A0A220VH42"/>
<organism evidence="8 9">
    <name type="scientific">Paraphotobacterium marinum</name>
    <dbReference type="NCBI Taxonomy" id="1755811"/>
    <lineage>
        <taxon>Bacteria</taxon>
        <taxon>Pseudomonadati</taxon>
        <taxon>Pseudomonadota</taxon>
        <taxon>Gammaproteobacteria</taxon>
        <taxon>Vibrionales</taxon>
        <taxon>Vibrionaceae</taxon>
        <taxon>Paraphotobacterium</taxon>
    </lineage>
</organism>
<dbReference type="CDD" id="cd16913">
    <property type="entry name" value="YkuD_like"/>
    <property type="match status" value="1"/>
</dbReference>
<feature type="domain" description="L,D-TPase catalytic" evidence="7">
    <location>
        <begin position="6"/>
        <end position="143"/>
    </location>
</feature>
<evidence type="ECO:0000256" key="2">
    <source>
        <dbReference type="ARBA" id="ARBA00005992"/>
    </source>
</evidence>
<dbReference type="InterPro" id="IPR005490">
    <property type="entry name" value="LD_TPept_cat_dom"/>
</dbReference>
<name>A0A220VH42_9GAMM</name>
<reference evidence="8 9" key="1">
    <citation type="journal article" date="2016" name="Int. J. Syst. Evol. Microbiol.">
        <title>Paraphotobacterium marinum gen. nov., sp. nov., a member of the family Vibrionaceae, isolated from surface seawater.</title>
        <authorList>
            <person name="Huang Z."/>
            <person name="Dong C."/>
            <person name="Shao Z."/>
        </authorList>
    </citation>
    <scope>NUCLEOTIDE SEQUENCE [LARGE SCALE GENOMIC DNA]</scope>
    <source>
        <strain evidence="8 9">NSCS20N07D</strain>
    </source>
</reference>
<dbReference type="GO" id="GO:0008360">
    <property type="term" value="P:regulation of cell shape"/>
    <property type="evidence" value="ECO:0007669"/>
    <property type="project" value="UniProtKB-KW"/>
</dbReference>
<keyword evidence="4" id="KW-0133">Cell shape</keyword>
<keyword evidence="5" id="KW-0573">Peptidoglycan synthesis</keyword>
<comment type="similarity">
    <text evidence="2">Belongs to the YkuD family.</text>
</comment>
<dbReference type="GO" id="GO:0009252">
    <property type="term" value="P:peptidoglycan biosynthetic process"/>
    <property type="evidence" value="ECO:0007669"/>
    <property type="project" value="UniProtKB-UniPathway"/>
</dbReference>
<dbReference type="GO" id="GO:0071555">
    <property type="term" value="P:cell wall organization"/>
    <property type="evidence" value="ECO:0007669"/>
    <property type="project" value="UniProtKB-KW"/>
</dbReference>
<dbReference type="PANTHER" id="PTHR41533:SF2">
    <property type="entry name" value="BLR7131 PROTEIN"/>
    <property type="match status" value="1"/>
</dbReference>
<dbReference type="InterPro" id="IPR052905">
    <property type="entry name" value="LD-transpeptidase_YkuD-like"/>
</dbReference>
<dbReference type="Proteomes" id="UP000242175">
    <property type="component" value="Chromosome small"/>
</dbReference>
<dbReference type="Pfam" id="PF03734">
    <property type="entry name" value="YkuD"/>
    <property type="match status" value="1"/>
</dbReference>
<keyword evidence="6" id="KW-0961">Cell wall biogenesis/degradation</keyword>
<evidence type="ECO:0000256" key="5">
    <source>
        <dbReference type="ARBA" id="ARBA00022984"/>
    </source>
</evidence>
<evidence type="ECO:0000259" key="7">
    <source>
        <dbReference type="Pfam" id="PF03734"/>
    </source>
</evidence>
<dbReference type="GO" id="GO:0016740">
    <property type="term" value="F:transferase activity"/>
    <property type="evidence" value="ECO:0007669"/>
    <property type="project" value="UniProtKB-KW"/>
</dbReference>
<evidence type="ECO:0000313" key="8">
    <source>
        <dbReference type="EMBL" id="ASK79677.1"/>
    </source>
</evidence>
<dbReference type="PANTHER" id="PTHR41533">
    <property type="entry name" value="L,D-TRANSPEPTIDASE HI_1667-RELATED"/>
    <property type="match status" value="1"/>
</dbReference>